<keyword evidence="8 10" id="KW-0238">DNA-binding</keyword>
<dbReference type="OrthoDB" id="9804262at2"/>
<evidence type="ECO:0000256" key="5">
    <source>
        <dbReference type="ARBA" id="ARBA00022833"/>
    </source>
</evidence>
<dbReference type="Pfam" id="PF01396">
    <property type="entry name" value="Zn_ribbon_Top1"/>
    <property type="match status" value="4"/>
</dbReference>
<dbReference type="PROSITE" id="PS52039">
    <property type="entry name" value="TOPO_IA_2"/>
    <property type="match status" value="1"/>
</dbReference>
<organism evidence="13 14">
    <name type="scientific">Thermoanaerobaculum aquaticum</name>
    <dbReference type="NCBI Taxonomy" id="1312852"/>
    <lineage>
        <taxon>Bacteria</taxon>
        <taxon>Pseudomonadati</taxon>
        <taxon>Acidobacteriota</taxon>
        <taxon>Thermoanaerobaculia</taxon>
        <taxon>Thermoanaerobaculales</taxon>
        <taxon>Thermoanaerobaculaceae</taxon>
        <taxon>Thermoanaerobaculum</taxon>
    </lineage>
</organism>
<feature type="region of interest" description="Interaction with DNA" evidence="10">
    <location>
        <begin position="163"/>
        <end position="168"/>
    </location>
</feature>
<feature type="site" description="Interaction with DNA" evidence="10">
    <location>
        <position position="494"/>
    </location>
</feature>
<dbReference type="AlphaFoldDB" id="A0A062XZT5"/>
<dbReference type="PANTHER" id="PTHR42785">
    <property type="entry name" value="DNA TOPOISOMERASE, TYPE IA, CORE"/>
    <property type="match status" value="1"/>
</dbReference>
<evidence type="ECO:0000256" key="9">
    <source>
        <dbReference type="ARBA" id="ARBA00023235"/>
    </source>
</evidence>
<feature type="site" description="Interaction with DNA" evidence="10">
    <location>
        <position position="148"/>
    </location>
</feature>
<dbReference type="PRINTS" id="PR00417">
    <property type="entry name" value="PRTPISMRASEI"/>
</dbReference>
<dbReference type="Proteomes" id="UP000027284">
    <property type="component" value="Unassembled WGS sequence"/>
</dbReference>
<comment type="catalytic activity">
    <reaction evidence="1 10">
        <text>ATP-independent breakage of single-stranded DNA, followed by passage and rejoining.</text>
        <dbReference type="EC" id="5.6.2.1"/>
    </reaction>
</comment>
<feature type="domain" description="Topo IA-type catalytic" evidence="12">
    <location>
        <begin position="129"/>
        <end position="563"/>
    </location>
</feature>
<feature type="site" description="Interaction with DNA" evidence="10">
    <location>
        <position position="300"/>
    </location>
</feature>
<dbReference type="InterPro" id="IPR028612">
    <property type="entry name" value="Topoisom_1_IA"/>
</dbReference>
<dbReference type="GO" id="GO:0008270">
    <property type="term" value="F:zinc ion binding"/>
    <property type="evidence" value="ECO:0007669"/>
    <property type="project" value="UniProtKB-KW"/>
</dbReference>
<dbReference type="SMART" id="SM00436">
    <property type="entry name" value="TOP1Bc"/>
    <property type="match status" value="1"/>
</dbReference>
<dbReference type="PROSITE" id="PS00396">
    <property type="entry name" value="TOPO_IA_1"/>
    <property type="match status" value="1"/>
</dbReference>
<dbReference type="PROSITE" id="PS50880">
    <property type="entry name" value="TOPRIM"/>
    <property type="match status" value="1"/>
</dbReference>
<evidence type="ECO:0000313" key="14">
    <source>
        <dbReference type="Proteomes" id="UP000027284"/>
    </source>
</evidence>
<dbReference type="Gene3D" id="1.10.460.10">
    <property type="entry name" value="Topoisomerase I, domain 2"/>
    <property type="match status" value="1"/>
</dbReference>
<evidence type="ECO:0000256" key="8">
    <source>
        <dbReference type="ARBA" id="ARBA00023125"/>
    </source>
</evidence>
<evidence type="ECO:0000259" key="12">
    <source>
        <dbReference type="PROSITE" id="PS52039"/>
    </source>
</evidence>
<dbReference type="SMART" id="SM00437">
    <property type="entry name" value="TOP1Ac"/>
    <property type="match status" value="1"/>
</dbReference>
<dbReference type="InterPro" id="IPR013826">
    <property type="entry name" value="Topo_IA_cen_sub3"/>
</dbReference>
<dbReference type="InterPro" id="IPR013498">
    <property type="entry name" value="Topo_IA_Znf"/>
</dbReference>
<feature type="site" description="Interaction with DNA" evidence="10">
    <location>
        <position position="139"/>
    </location>
</feature>
<dbReference type="STRING" id="1312852.EG19_03765"/>
<dbReference type="EC" id="5.6.2.1" evidence="10"/>
<dbReference type="GO" id="GO:0003917">
    <property type="term" value="F:DNA topoisomerase type I (single strand cut, ATP-independent) activity"/>
    <property type="evidence" value="ECO:0007669"/>
    <property type="project" value="UniProtKB-UniRule"/>
</dbReference>
<keyword evidence="5" id="KW-0862">Zinc</keyword>
<evidence type="ECO:0000256" key="3">
    <source>
        <dbReference type="ARBA" id="ARBA00022723"/>
    </source>
</evidence>
<dbReference type="PANTHER" id="PTHR42785:SF1">
    <property type="entry name" value="DNA TOPOISOMERASE"/>
    <property type="match status" value="1"/>
</dbReference>
<accession>A0A062XZT5</accession>
<feature type="site" description="Interaction with DNA" evidence="10">
    <location>
        <position position="140"/>
    </location>
</feature>
<dbReference type="InterPro" id="IPR006171">
    <property type="entry name" value="TOPRIM_dom"/>
</dbReference>
<feature type="active site" description="O-(5'-phospho-DNA)-tyrosine intermediate" evidence="10">
    <location>
        <position position="298"/>
    </location>
</feature>
<evidence type="ECO:0000256" key="1">
    <source>
        <dbReference type="ARBA" id="ARBA00000213"/>
    </source>
</evidence>
<evidence type="ECO:0000256" key="2">
    <source>
        <dbReference type="ARBA" id="ARBA00009446"/>
    </source>
</evidence>
<dbReference type="InterPro" id="IPR013824">
    <property type="entry name" value="Topo_IA_cen_sub1"/>
</dbReference>
<keyword evidence="14" id="KW-1185">Reference proteome</keyword>
<dbReference type="Pfam" id="PF01131">
    <property type="entry name" value="Topoisom_bac"/>
    <property type="match status" value="1"/>
</dbReference>
<keyword evidence="4" id="KW-0863">Zinc-finger</keyword>
<evidence type="ECO:0000256" key="7">
    <source>
        <dbReference type="ARBA" id="ARBA00023029"/>
    </source>
</evidence>
<evidence type="ECO:0000256" key="6">
    <source>
        <dbReference type="ARBA" id="ARBA00022842"/>
    </source>
</evidence>
<dbReference type="Gene3D" id="1.10.290.10">
    <property type="entry name" value="Topoisomerase I, domain 4"/>
    <property type="match status" value="1"/>
</dbReference>
<gene>
    <name evidence="10" type="primary">topA</name>
    <name evidence="13" type="ORF">EG19_03765</name>
</gene>
<keyword evidence="7 10" id="KW-0799">Topoisomerase</keyword>
<dbReference type="Pfam" id="PF01751">
    <property type="entry name" value="Toprim"/>
    <property type="match status" value="1"/>
</dbReference>
<feature type="domain" description="Toprim" evidence="11">
    <location>
        <begin position="3"/>
        <end position="113"/>
    </location>
</feature>
<dbReference type="GO" id="GO:0005694">
    <property type="term" value="C:chromosome"/>
    <property type="evidence" value="ECO:0007669"/>
    <property type="project" value="InterPro"/>
</dbReference>
<comment type="function">
    <text evidence="10">Releases the supercoiling and torsional tension of DNA, which is introduced during the DNA replication and transcription, by transiently cleaving and rejoining one strand of the DNA duplex. Introduces a single-strand break via transesterification at a target site in duplex DNA. The scissile phosphodiester is attacked by the catalytic tyrosine of the enzyme, resulting in the formation of a DNA-(5'-phosphotyrosyl)-enzyme intermediate and the expulsion of a 3'-OH DNA strand. The free DNA strand then undergoes passage around the unbroken strand, thus removing DNA supercoils. Finally, in the religation step, the DNA 3'-OH attacks the covalent intermediate to expel the active-site tyrosine and restore the DNA phosphodiester backbone.</text>
</comment>
<dbReference type="InterPro" id="IPR034149">
    <property type="entry name" value="TOPRIM_TopoI"/>
</dbReference>
<dbReference type="InterPro" id="IPR003602">
    <property type="entry name" value="Topo_IA_DNA-bd_dom"/>
</dbReference>
<dbReference type="SMART" id="SM00493">
    <property type="entry name" value="TOPRIM"/>
    <property type="match status" value="1"/>
</dbReference>
<dbReference type="HAMAP" id="MF_00952">
    <property type="entry name" value="Topoisom_1_prok"/>
    <property type="match status" value="1"/>
</dbReference>
<dbReference type="InterPro" id="IPR023405">
    <property type="entry name" value="Topo_IA_core_domain"/>
</dbReference>
<dbReference type="Gene3D" id="3.40.50.140">
    <property type="match status" value="1"/>
</dbReference>
<dbReference type="GO" id="GO:0006265">
    <property type="term" value="P:DNA topological change"/>
    <property type="evidence" value="ECO:0007669"/>
    <property type="project" value="UniProtKB-UniRule"/>
</dbReference>
<dbReference type="Gene3D" id="3.30.65.10">
    <property type="entry name" value="Bacterial Topoisomerase I, domain 1"/>
    <property type="match status" value="3"/>
</dbReference>
<evidence type="ECO:0000259" key="11">
    <source>
        <dbReference type="PROSITE" id="PS50880"/>
    </source>
</evidence>
<dbReference type="SUPFAM" id="SSF57783">
    <property type="entry name" value="Zinc beta-ribbon"/>
    <property type="match status" value="3"/>
</dbReference>
<dbReference type="CDD" id="cd00186">
    <property type="entry name" value="TOP1Ac"/>
    <property type="match status" value="1"/>
</dbReference>
<dbReference type="InterPro" id="IPR013497">
    <property type="entry name" value="Topo_IA_cen"/>
</dbReference>
<dbReference type="InterPro" id="IPR013825">
    <property type="entry name" value="Topo_IA_cen_sub2"/>
</dbReference>
<keyword evidence="3" id="KW-0479">Metal-binding</keyword>
<feature type="site" description="Interaction with DNA" evidence="10">
    <location>
        <position position="143"/>
    </location>
</feature>
<keyword evidence="9 10" id="KW-0413">Isomerase</keyword>
<dbReference type="InterPro" id="IPR005733">
    <property type="entry name" value="TopoI_bac-type"/>
</dbReference>
<proteinExistence type="inferred from homology"/>
<feature type="site" description="Interaction with DNA" evidence="10">
    <location>
        <position position="155"/>
    </location>
</feature>
<dbReference type="NCBIfam" id="TIGR01051">
    <property type="entry name" value="topA_bact"/>
    <property type="match status" value="1"/>
</dbReference>
<dbReference type="InterPro" id="IPR000380">
    <property type="entry name" value="Topo_IA"/>
</dbReference>
<reference evidence="13 14" key="1">
    <citation type="submission" date="2014-04" db="EMBL/GenBank/DDBJ databases">
        <title>The Genome Sequence of Thermoanaerobaculum aquaticum MP-01, The First Cultivated Group 23 Acidobacterium.</title>
        <authorList>
            <person name="Stamps B.W."/>
            <person name="Losey N.A."/>
            <person name="Lawson P.A."/>
            <person name="Stevenson B.S."/>
        </authorList>
    </citation>
    <scope>NUCLEOTIDE SEQUENCE [LARGE SCALE GENOMIC DNA]</scope>
    <source>
        <strain evidence="13 14">MP-01</strain>
    </source>
</reference>
<evidence type="ECO:0000256" key="10">
    <source>
        <dbReference type="HAMAP-Rule" id="MF_00952"/>
    </source>
</evidence>
<comment type="similarity">
    <text evidence="2 10">Belongs to the type IA topoisomerase family.</text>
</comment>
<dbReference type="GO" id="GO:0003677">
    <property type="term" value="F:DNA binding"/>
    <property type="evidence" value="ECO:0007669"/>
    <property type="project" value="UniProtKB-KW"/>
</dbReference>
<dbReference type="InterPro" id="IPR023406">
    <property type="entry name" value="Topo_IA_AS"/>
</dbReference>
<dbReference type="RefSeq" id="WP_038046302.1">
    <property type="nucleotide sequence ID" value="NZ_JMFG01000002.1"/>
</dbReference>
<comment type="subunit">
    <text evidence="10">Monomer.</text>
</comment>
<comment type="caution">
    <text evidence="13">The sequence shown here is derived from an EMBL/GenBank/DDBJ whole genome shotgun (WGS) entry which is preliminary data.</text>
</comment>
<name>A0A062XZT5_9BACT</name>
<feature type="site" description="Interaction with DNA" evidence="10">
    <location>
        <position position="33"/>
    </location>
</feature>
<keyword evidence="6" id="KW-0460">Magnesium</keyword>
<evidence type="ECO:0000256" key="4">
    <source>
        <dbReference type="ARBA" id="ARBA00022771"/>
    </source>
</evidence>
<evidence type="ECO:0000313" key="13">
    <source>
        <dbReference type="EMBL" id="KDA54929.1"/>
    </source>
</evidence>
<sequence>MGEKLLIVESPAKARTLSRYLGKDFRVVASVGHVRDLPKNELGIDLEKGFEPRYEVLPGKRAVVAQLQKAAREAEKILVATDPDREGEAIGWHVAELLKGSQKPVERVLFHEITKQGVKKALEHPRELDPHLVDSQKARRVLDRLVGYTLSPLLWEKVKRGLSAGRVQSVALKMICDREAEIAAFVPEEYWNLDAVLAAAVPPQFAARLALKNGKKLKIADQATAEAVRSEVSSLPFRVAKVTKKKRQQHAPPPFVTAKLQQAAYQRFRFPVRKTMQIAQRLYEGVEVAGERVGLITYMRTDSVRVAQEAVEATRAFIAQTFGPDFLPEKPNVYKNRQAAQDAHEAIRPTDVTRTPESLKAFLSPDELKLYTLIWQRFVASQMKPAVFHVTEVLVEAGPYGFKAKGEVEVDPGFLRVYREEREPEEGEEGEERTAKLPPLEEGQHLTLCELKAEQKFTQPPPRYTESTLVKALEENGIGRPSTYAQIIATLSDRNYVVKEKGTFIPTELGKLVTRLLTQSFGDLINERYTARLEEELDAIAEGEKPWREAIASFWRAFQQDLAKAKHTMEDAKAGVVTDQTCPTCGAPMVLRFGRFGEYLACSNYPTCKTTREPDDTGEEAPTCPLCGAAMVKKRSRFGPFWACSRYPECKGTQRIAAKTASPNTPSGVRCPQCGEGELVEKRSKRGRSFWGCSKYPTCTFTLPAKPVNHACPSCGAPFMLEKKSVRRGVYLQCAQKTCGHIVSPEENG</sequence>
<dbReference type="CDD" id="cd03363">
    <property type="entry name" value="TOPRIM_TopoIA_TopoI"/>
    <property type="match status" value="1"/>
</dbReference>
<dbReference type="EMBL" id="JMFG01000002">
    <property type="protein sequence ID" value="KDA54929.1"/>
    <property type="molecule type" value="Genomic_DNA"/>
</dbReference>
<protein>
    <recommendedName>
        <fullName evidence="10">DNA topoisomerase 1</fullName>
        <ecNumber evidence="10">5.6.2.1</ecNumber>
    </recommendedName>
    <alternativeName>
        <fullName evidence="10">DNA topoisomerase I</fullName>
    </alternativeName>
</protein>
<dbReference type="InterPro" id="IPR003601">
    <property type="entry name" value="Topo_IA_2"/>
</dbReference>
<dbReference type="Gene3D" id="2.70.20.10">
    <property type="entry name" value="Topoisomerase I, domain 3"/>
    <property type="match status" value="1"/>
</dbReference>
<dbReference type="SUPFAM" id="SSF56712">
    <property type="entry name" value="Prokaryotic type I DNA topoisomerase"/>
    <property type="match status" value="1"/>
</dbReference>